<dbReference type="Proteomes" id="UP001234202">
    <property type="component" value="Unassembled WGS sequence"/>
</dbReference>
<gene>
    <name evidence="1" type="ORF">QFC24_004150</name>
</gene>
<evidence type="ECO:0000313" key="2">
    <source>
        <dbReference type="Proteomes" id="UP001234202"/>
    </source>
</evidence>
<organism evidence="1 2">
    <name type="scientific">Naganishia onofrii</name>
    <dbReference type="NCBI Taxonomy" id="1851511"/>
    <lineage>
        <taxon>Eukaryota</taxon>
        <taxon>Fungi</taxon>
        <taxon>Dikarya</taxon>
        <taxon>Basidiomycota</taxon>
        <taxon>Agaricomycotina</taxon>
        <taxon>Tremellomycetes</taxon>
        <taxon>Filobasidiales</taxon>
        <taxon>Filobasidiaceae</taxon>
        <taxon>Naganishia</taxon>
    </lineage>
</organism>
<protein>
    <submittedName>
        <fullName evidence="1">Uncharacterized protein</fullName>
    </submittedName>
</protein>
<sequence>MFQSTTTKSTYSLKLQSSIEQEADSALSRLDDLIQTKGYEWLHDYMEGVNEAVAKGGRRNAAQAGSSLVNILKTPSRTPRMGTAKKTRTVLAKEKDKENRLRLANAELKTERDEISSNAGPSRAPNARSILFATGSASGEPVASGSKNTKKPQPIVIKDASNPFVETTIQSLPVSVAAGSSSNKAIILSVPRDDPSNRDRTQPSISQLSQKHHIRTSRADEPEIAMHYVTQQTAVVTSLLRPETSTKDASIHSARIESSEINTVPEKKDLEHTRNTTPDELDSRSSLPSVTPKLGEETDDENSDIAQPMSLAQSARPEGQAAVVTASQDIQGSASPVQANNAVKTSLSVKSQAVNTDTEDFKASQQSSSASATGEAQTTDYSVPLKDVDILLLQPSSPTGLSTTASKSPFSPSAVTFAALPTRDLPRGRSIGATKHQRMTSHMMESTVPEIQAVNTPGPIATSTYQAPKEHASAASKAARDSKSGGTGAGSSWISRKVLAGSGAEDLRKSLAVSKRPSTADPLREDETDDEADEVQEIVKRGTARASEAVTGQQRFSLASKTPQPLAHTRQTLGASTMSRPTANSIATPFVDQPQSNLSKMIADLQEKRAVASFNASVTRATLPSLQLGRGAQGIATMGISSGLLGRSAIQSSLDRAKVQNSQAAAPSESLDVFDERPKDLARPSDVDLENTPMKDVQAGCSVHPSTTEELNQAVDEILRKISTEREMAQVQEIQLEVPSAEDLKDDGAEETLSLASARLQVKTPTSVGPNTMSRTASVRAEEQEVEELTKRTHTLSINSREILRQDSVGRNMPGSSSIPTSTVNSVEKVTVKRPVEEDTKPESDDIPVSTTPVNSPPRLGLYRPSLAHILPPPKPNLAKLSITQNTAAPRERATPQPTVSGSSKAVFVSKPSSAQTRQQPANLLQQKPTDSQNGLSRSQAVAIDEEDSDSSVDDSESEDMIGHKRFDDKEDLAEEVARLAKPLNLSDRSKHAAEYDESSDSDAESVEEVGSNGTDSRAPSRNGAVSLASSTTTNALSASTTTKSGSKAYLHTPANIARLIDGQKAPAGPINSILKAQQRKAEEEARRAKRVANKEAIERRKQDERQAKIDETRAKEEADKKARLERLRKQKAEREKLEKKRQEQEAFRATESFTKDRAISVEPSGSKATLNQSLGAKRMLAPSKTPKPAGTVRAKETIAPGGTLQASTSRPPSRVSALPSEIKGAAGAMRPPMPRTNTNPSTIAFQPAPASNLLAGNAARETNPRASTFNKQPPPLTTSINANNSDIRAVRPNKKPSIIPSQKVAPPRQRESTMKPTRETMKPGMNVVEFQRMVALGGKTPANMRSEDIELSDIGSDFGYESDSSESNKGEVIPAWAQSPALKKAAALQEKINPSHLFGAMPEFKMESVFDTKAARRPRSSSANWTGQDRLTEQEKLEYTKKMGYRSIDDLALIAMNMGANS</sequence>
<keyword evidence="2" id="KW-1185">Reference proteome</keyword>
<reference evidence="1" key="1">
    <citation type="submission" date="2023-04" db="EMBL/GenBank/DDBJ databases">
        <title>Draft Genome sequencing of Naganishia species isolated from polar environments using Oxford Nanopore Technology.</title>
        <authorList>
            <person name="Leo P."/>
            <person name="Venkateswaran K."/>
        </authorList>
    </citation>
    <scope>NUCLEOTIDE SEQUENCE</scope>
    <source>
        <strain evidence="1">DBVPG 5303</strain>
    </source>
</reference>
<evidence type="ECO:0000313" key="1">
    <source>
        <dbReference type="EMBL" id="KAJ9122721.1"/>
    </source>
</evidence>
<comment type="caution">
    <text evidence="1">The sequence shown here is derived from an EMBL/GenBank/DDBJ whole genome shotgun (WGS) entry which is preliminary data.</text>
</comment>
<proteinExistence type="predicted"/>
<name>A0ACC2XGF6_9TREE</name>
<dbReference type="EMBL" id="JASBWV010000014">
    <property type="protein sequence ID" value="KAJ9122721.1"/>
    <property type="molecule type" value="Genomic_DNA"/>
</dbReference>
<accession>A0ACC2XGF6</accession>